<reference evidence="4 5" key="1">
    <citation type="submission" date="2019-07" db="EMBL/GenBank/DDBJ databases">
        <title>Draft genome assembly of a fouling barnacle, Amphibalanus amphitrite (Darwin, 1854): The first reference genome for Thecostraca.</title>
        <authorList>
            <person name="Kim W."/>
        </authorList>
    </citation>
    <scope>NUCLEOTIDE SEQUENCE [LARGE SCALE GENOMIC DNA]</scope>
    <source>
        <strain evidence="4">SNU_AA5</strain>
        <tissue evidence="4">Soma without cirri and trophi</tissue>
    </source>
</reference>
<dbReference type="PANTHER" id="PTHR25462">
    <property type="entry name" value="BONUS, ISOFORM C-RELATED"/>
    <property type="match status" value="1"/>
</dbReference>
<keyword evidence="5" id="KW-1185">Reference proteome</keyword>
<feature type="compositionally biased region" description="Basic and acidic residues" evidence="2">
    <location>
        <begin position="329"/>
        <end position="339"/>
    </location>
</feature>
<feature type="region of interest" description="Disordered" evidence="2">
    <location>
        <begin position="68"/>
        <end position="96"/>
    </location>
</feature>
<dbReference type="EMBL" id="VIIS01001279">
    <property type="protein sequence ID" value="KAF0300200.1"/>
    <property type="molecule type" value="Genomic_DNA"/>
</dbReference>
<keyword evidence="1" id="KW-0479">Metal-binding</keyword>
<evidence type="ECO:0000256" key="1">
    <source>
        <dbReference type="PROSITE-ProRule" id="PRU00024"/>
    </source>
</evidence>
<gene>
    <name evidence="4" type="primary">TRIM2_3</name>
    <name evidence="4" type="ORF">FJT64_027268</name>
</gene>
<dbReference type="InterPro" id="IPR047153">
    <property type="entry name" value="TRIM45/56/19-like"/>
</dbReference>
<comment type="caution">
    <text evidence="4">The sequence shown here is derived from an EMBL/GenBank/DDBJ whole genome shotgun (WGS) entry which is preliminary data.</text>
</comment>
<accession>A0A6A4W969</accession>
<dbReference type="Gene3D" id="3.30.160.60">
    <property type="entry name" value="Classic Zinc Finger"/>
    <property type="match status" value="1"/>
</dbReference>
<evidence type="ECO:0000259" key="3">
    <source>
        <dbReference type="PROSITE" id="PS50119"/>
    </source>
</evidence>
<name>A0A6A4W969_AMPAM</name>
<dbReference type="PANTHER" id="PTHR25462:SF296">
    <property type="entry name" value="MEIOTIC P26, ISOFORM F"/>
    <property type="match status" value="1"/>
</dbReference>
<proteinExistence type="predicted"/>
<dbReference type="SMART" id="SM00336">
    <property type="entry name" value="BBOX"/>
    <property type="match status" value="1"/>
</dbReference>
<dbReference type="Proteomes" id="UP000440578">
    <property type="component" value="Unassembled WGS sequence"/>
</dbReference>
<organism evidence="4 5">
    <name type="scientific">Amphibalanus amphitrite</name>
    <name type="common">Striped barnacle</name>
    <name type="synonym">Balanus amphitrite</name>
    <dbReference type="NCBI Taxonomy" id="1232801"/>
    <lineage>
        <taxon>Eukaryota</taxon>
        <taxon>Metazoa</taxon>
        <taxon>Ecdysozoa</taxon>
        <taxon>Arthropoda</taxon>
        <taxon>Crustacea</taxon>
        <taxon>Multicrustacea</taxon>
        <taxon>Cirripedia</taxon>
        <taxon>Thoracica</taxon>
        <taxon>Thoracicalcarea</taxon>
        <taxon>Balanomorpha</taxon>
        <taxon>Balanoidea</taxon>
        <taxon>Balanidae</taxon>
        <taxon>Amphibalaninae</taxon>
        <taxon>Amphibalanus</taxon>
    </lineage>
</organism>
<evidence type="ECO:0000313" key="4">
    <source>
        <dbReference type="EMBL" id="KAF0300200.1"/>
    </source>
</evidence>
<feature type="region of interest" description="Disordered" evidence="2">
    <location>
        <begin position="309"/>
        <end position="406"/>
    </location>
</feature>
<evidence type="ECO:0000256" key="2">
    <source>
        <dbReference type="SAM" id="MobiDB-lite"/>
    </source>
</evidence>
<dbReference type="Pfam" id="PF00643">
    <property type="entry name" value="zf-B_box"/>
    <property type="match status" value="1"/>
</dbReference>
<dbReference type="AlphaFoldDB" id="A0A6A4W969"/>
<feature type="compositionally biased region" description="Low complexity" evidence="2">
    <location>
        <begin position="357"/>
        <end position="369"/>
    </location>
</feature>
<dbReference type="PROSITE" id="PS50119">
    <property type="entry name" value="ZF_BBOX"/>
    <property type="match status" value="1"/>
</dbReference>
<keyword evidence="1" id="KW-0863">Zinc-finger</keyword>
<feature type="compositionally biased region" description="Polar residues" evidence="2">
    <location>
        <begin position="344"/>
        <end position="356"/>
    </location>
</feature>
<dbReference type="GO" id="GO:0008270">
    <property type="term" value="F:zinc ion binding"/>
    <property type="evidence" value="ECO:0007669"/>
    <property type="project" value="UniProtKB-KW"/>
</dbReference>
<dbReference type="OrthoDB" id="342730at2759"/>
<dbReference type="InterPro" id="IPR003649">
    <property type="entry name" value="Bbox_C"/>
</dbReference>
<feature type="domain" description="B box-type" evidence="3">
    <location>
        <begin position="102"/>
        <end position="143"/>
    </location>
</feature>
<feature type="compositionally biased region" description="Acidic residues" evidence="2">
    <location>
        <begin position="77"/>
        <end position="90"/>
    </location>
</feature>
<evidence type="ECO:0000313" key="5">
    <source>
        <dbReference type="Proteomes" id="UP000440578"/>
    </source>
</evidence>
<protein>
    <submittedName>
        <fullName evidence="4">Tripartite motif-containing protein 2</fullName>
    </submittedName>
</protein>
<dbReference type="InterPro" id="IPR000315">
    <property type="entry name" value="Znf_B-box"/>
</dbReference>
<keyword evidence="1" id="KW-0862">Zinc</keyword>
<dbReference type="SMART" id="SM00502">
    <property type="entry name" value="BBC"/>
    <property type="match status" value="1"/>
</dbReference>
<dbReference type="SUPFAM" id="SSF57845">
    <property type="entry name" value="B-box zinc-binding domain"/>
    <property type="match status" value="1"/>
</dbReference>
<sequence length="406" mass="44153">MPEMMADDFKGGEIDLLIGIDNLYRIVQWEQVSGLQTNRLLAVEPDSCTACAGTGTCPTCVAVAAEESRNPGKESSDSDSDSGSESESDVTQESSRRRRGADWQLYCSNHAGQTLRFFCRDCETAVCASCTDILHAQHSTCRLSETGAEQRQALLALRQRVSSQMDVERRRRALLSAAGGQLHQARLQAEQDLQAYCDSLVQAVHRRKEALTGLLAQIYRDRVSDIEHQLARLDSFLTELDSCERHMERALDSGTDTEVLLLNKQVTVRVGGQQLLQQRQQADAEHAGELRFEASNTDRLEAQLASFGSFRAGPEPPEPVALLPSSDVSSERSSAERVPARRSLSGSAASPSVVSTGSRGSGASQPSSRRSSRRSVPPPIPPAEDDLVLSIGEKGRGRGEFSNPQA</sequence>